<dbReference type="FunFam" id="3.40.50.720:FF:000084">
    <property type="entry name" value="Short-chain dehydrogenase reductase"/>
    <property type="match status" value="1"/>
</dbReference>
<organism evidence="4 5">
    <name type="scientific">Aspergillus niger</name>
    <dbReference type="NCBI Taxonomy" id="5061"/>
    <lineage>
        <taxon>Eukaryota</taxon>
        <taxon>Fungi</taxon>
        <taxon>Dikarya</taxon>
        <taxon>Ascomycota</taxon>
        <taxon>Pezizomycotina</taxon>
        <taxon>Eurotiomycetes</taxon>
        <taxon>Eurotiomycetidae</taxon>
        <taxon>Eurotiales</taxon>
        <taxon>Aspergillaceae</taxon>
        <taxon>Aspergillus</taxon>
        <taxon>Aspergillus subgen. Circumdati</taxon>
    </lineage>
</organism>
<dbReference type="PRINTS" id="PR00081">
    <property type="entry name" value="GDHRDH"/>
</dbReference>
<dbReference type="Proteomes" id="UP000068243">
    <property type="component" value="Unassembled WGS sequence"/>
</dbReference>
<dbReference type="PRINTS" id="PR00080">
    <property type="entry name" value="SDRFAMILY"/>
</dbReference>
<dbReference type="GO" id="GO:0016491">
    <property type="term" value="F:oxidoreductase activity"/>
    <property type="evidence" value="ECO:0007669"/>
    <property type="project" value="UniProtKB-KW"/>
</dbReference>
<dbReference type="VEuPathDB" id="FungiDB:M747DRAFT_293188"/>
<dbReference type="VEuPathDB" id="FungiDB:ATCC64974_46030"/>
<dbReference type="EMBL" id="BCMY01000004">
    <property type="protein sequence ID" value="GAQ39544.1"/>
    <property type="molecule type" value="Genomic_DNA"/>
</dbReference>
<dbReference type="CDD" id="cd05233">
    <property type="entry name" value="SDR_c"/>
    <property type="match status" value="1"/>
</dbReference>
<gene>
    <name evidence="4" type="ORF">ABL_03189</name>
</gene>
<dbReference type="VEuPathDB" id="FungiDB:An07g03950"/>
<dbReference type="SUPFAM" id="SSF51735">
    <property type="entry name" value="NAD(P)-binding Rossmann-fold domains"/>
    <property type="match status" value="1"/>
</dbReference>
<dbReference type="VEuPathDB" id="FungiDB:ASPNIDRAFT2_180070"/>
<dbReference type="OrthoDB" id="5840532at2759"/>
<comment type="similarity">
    <text evidence="1">Belongs to the short-chain dehydrogenases/reductases (SDR) family.</text>
</comment>
<dbReference type="PANTHER" id="PTHR24321">
    <property type="entry name" value="DEHYDROGENASES, SHORT CHAIN"/>
    <property type="match status" value="1"/>
</dbReference>
<dbReference type="PANTHER" id="PTHR24321:SF12">
    <property type="entry name" value="SHORT-CHAIN DEHYDROGENASE_REDUCTASE FAMILY, PUTATIVE (AFU_ORTHOLOGUE AFUA_5G14340)-RELATED"/>
    <property type="match status" value="1"/>
</dbReference>
<evidence type="ECO:0000313" key="4">
    <source>
        <dbReference type="EMBL" id="GAQ39544.1"/>
    </source>
</evidence>
<dbReference type="InterPro" id="IPR002347">
    <property type="entry name" value="SDR_fam"/>
</dbReference>
<comment type="caution">
    <text evidence="4">The sequence shown here is derived from an EMBL/GenBank/DDBJ whole genome shotgun (WGS) entry which is preliminary data.</text>
</comment>
<evidence type="ECO:0000313" key="5">
    <source>
        <dbReference type="Proteomes" id="UP000068243"/>
    </source>
</evidence>
<proteinExistence type="inferred from homology"/>
<dbReference type="Gene3D" id="3.40.50.720">
    <property type="entry name" value="NAD(P)-binding Rossmann-like Domain"/>
    <property type="match status" value="1"/>
</dbReference>
<dbReference type="PaxDb" id="5061-CADANGAP00005555"/>
<evidence type="ECO:0000256" key="2">
    <source>
        <dbReference type="ARBA" id="ARBA00022857"/>
    </source>
</evidence>
<accession>A0A100IE48</accession>
<dbReference type="Pfam" id="PF13561">
    <property type="entry name" value="adh_short_C2"/>
    <property type="match status" value="1"/>
</dbReference>
<protein>
    <submittedName>
        <fullName evidence="4">Oxidoreductase, short-chain dehydrogenase/reductase family</fullName>
    </submittedName>
</protein>
<evidence type="ECO:0000256" key="3">
    <source>
        <dbReference type="ARBA" id="ARBA00023002"/>
    </source>
</evidence>
<dbReference type="OMA" id="VWDTTMA"/>
<sequence>MTQTWTFPGVAVVTGAGGTGIGAGTAKAFASAGCERIAITDLNPASLDQTREAILASYPQTRLLVKAGDISDESFVESFIREVVDAFGRLDYAVNCAGILGDAMRTTETSTAVFDHINNINYRGAWFCSRAELRQMVAQDPLPSHDPNRAPQRGAIVNVASQLGIVGRPSARKSDFYPIAQFFSQRSLVSKAAVIAMTRSDAIDYSADGIRVNCVCPGVIETPMTTYSEEIREHFQPAVEIAPMKRMGKPEEVADSILFLCSTLASFVQGHALVVDGGYVIN</sequence>
<keyword evidence="3" id="KW-0560">Oxidoreductase</keyword>
<keyword evidence="2" id="KW-0521">NADP</keyword>
<reference evidence="5" key="1">
    <citation type="journal article" date="2016" name="Genome Announc.">
        <title>Draft genome sequence of Aspergillus niger strain An76.</title>
        <authorList>
            <person name="Gong W."/>
            <person name="Cheng Z."/>
            <person name="Zhang H."/>
            <person name="Liu L."/>
            <person name="Gao P."/>
            <person name="Wang L."/>
        </authorList>
    </citation>
    <scope>NUCLEOTIDE SEQUENCE [LARGE SCALE GENOMIC DNA]</scope>
    <source>
        <strain evidence="5">An76</strain>
    </source>
</reference>
<evidence type="ECO:0000256" key="1">
    <source>
        <dbReference type="ARBA" id="ARBA00006484"/>
    </source>
</evidence>
<dbReference type="InterPro" id="IPR036291">
    <property type="entry name" value="NAD(P)-bd_dom_sf"/>
</dbReference>
<dbReference type="AlphaFoldDB" id="A0A100IE48"/>
<name>A0A100IE48_ASPNG</name>